<keyword evidence="3" id="KW-1185">Reference proteome</keyword>
<dbReference type="EMBL" id="CP133621">
    <property type="protein sequence ID" value="WMV50371.1"/>
    <property type="molecule type" value="Genomic_DNA"/>
</dbReference>
<evidence type="ECO:0000313" key="3">
    <source>
        <dbReference type="Proteomes" id="UP001234989"/>
    </source>
</evidence>
<evidence type="ECO:0000313" key="2">
    <source>
        <dbReference type="EMBL" id="WMV50371.1"/>
    </source>
</evidence>
<evidence type="ECO:0000256" key="1">
    <source>
        <dbReference type="SAM" id="MobiDB-lite"/>
    </source>
</evidence>
<feature type="compositionally biased region" description="Polar residues" evidence="1">
    <location>
        <begin position="26"/>
        <end position="43"/>
    </location>
</feature>
<proteinExistence type="predicted"/>
<sequence length="220" mass="24559">MDDDKSFHDEPNEQGRLRFRHKFLEQSPSRTPKFNQKRVSNPKSQEDGSEILLLGCSKCDKRHEGECLAGSNISFGCGELGQKIRNCPKVARNEEDTRRRSQHCPSSGPICLGILHVLGQNVQVRLPGTTLMVPKEDPNPWPNKLPCQLEVAHGGSMSPSQTSSTKGQNIGPPRTCFPTKSAKIKLKFDLFKRHSWMITNPWPNKLPSQLEVAYGGSMSP</sequence>
<name>A0AAF0ZSZ3_SOLVR</name>
<protein>
    <submittedName>
        <fullName evidence="2">Uncharacterized protein</fullName>
    </submittedName>
</protein>
<feature type="compositionally biased region" description="Polar residues" evidence="1">
    <location>
        <begin position="157"/>
        <end position="168"/>
    </location>
</feature>
<feature type="compositionally biased region" description="Basic and acidic residues" evidence="1">
    <location>
        <begin position="1"/>
        <end position="16"/>
    </location>
</feature>
<reference evidence="2" key="1">
    <citation type="submission" date="2023-08" db="EMBL/GenBank/DDBJ databases">
        <title>A de novo genome assembly of Solanum verrucosum Schlechtendal, a Mexican diploid species geographically isolated from the other diploid A-genome species in potato relatives.</title>
        <authorList>
            <person name="Hosaka K."/>
        </authorList>
    </citation>
    <scope>NUCLEOTIDE SEQUENCE</scope>
    <source>
        <tissue evidence="2">Young leaves</tissue>
    </source>
</reference>
<organism evidence="2 3">
    <name type="scientific">Solanum verrucosum</name>
    <dbReference type="NCBI Taxonomy" id="315347"/>
    <lineage>
        <taxon>Eukaryota</taxon>
        <taxon>Viridiplantae</taxon>
        <taxon>Streptophyta</taxon>
        <taxon>Embryophyta</taxon>
        <taxon>Tracheophyta</taxon>
        <taxon>Spermatophyta</taxon>
        <taxon>Magnoliopsida</taxon>
        <taxon>eudicotyledons</taxon>
        <taxon>Gunneridae</taxon>
        <taxon>Pentapetalae</taxon>
        <taxon>asterids</taxon>
        <taxon>lamiids</taxon>
        <taxon>Solanales</taxon>
        <taxon>Solanaceae</taxon>
        <taxon>Solanoideae</taxon>
        <taxon>Solaneae</taxon>
        <taxon>Solanum</taxon>
    </lineage>
</organism>
<dbReference type="AlphaFoldDB" id="A0AAF0ZSZ3"/>
<feature type="region of interest" description="Disordered" evidence="1">
    <location>
        <begin position="1"/>
        <end position="46"/>
    </location>
</feature>
<gene>
    <name evidence="2" type="ORF">MTR67_043756</name>
</gene>
<dbReference type="Proteomes" id="UP001234989">
    <property type="component" value="Chromosome 10"/>
</dbReference>
<feature type="region of interest" description="Disordered" evidence="1">
    <location>
        <begin position="152"/>
        <end position="176"/>
    </location>
</feature>
<accession>A0AAF0ZSZ3</accession>